<feature type="non-terminal residue" evidence="1">
    <location>
        <position position="186"/>
    </location>
</feature>
<name>A0ACA9QDX7_9GLOM</name>
<comment type="caution">
    <text evidence="1">The sequence shown here is derived from an EMBL/GenBank/DDBJ whole genome shotgun (WGS) entry which is preliminary data.</text>
</comment>
<sequence>PHALTRHFMWLWEIVERCWWNNFITIGEIGVELVNSSLLVAKRVAAHLSTDPLKLRFTTAHPTTGTHKAIIKRSTTQTLSEMLQTSYLPNSANLLYYEMLEISIVELETKKFFKVCWLGTTIKEEEVIDVRLPKTAIINDILEALLQKLSLSVPTDRIRLYEVLHCKIQKEYDSNDPIDKIQEQST</sequence>
<evidence type="ECO:0000313" key="2">
    <source>
        <dbReference type="Proteomes" id="UP000789702"/>
    </source>
</evidence>
<organism evidence="1 2">
    <name type="scientific">Dentiscutata heterogama</name>
    <dbReference type="NCBI Taxonomy" id="1316150"/>
    <lineage>
        <taxon>Eukaryota</taxon>
        <taxon>Fungi</taxon>
        <taxon>Fungi incertae sedis</taxon>
        <taxon>Mucoromycota</taxon>
        <taxon>Glomeromycotina</taxon>
        <taxon>Glomeromycetes</taxon>
        <taxon>Diversisporales</taxon>
        <taxon>Gigasporaceae</taxon>
        <taxon>Dentiscutata</taxon>
    </lineage>
</organism>
<gene>
    <name evidence="1" type="ORF">DHETER_LOCUS14403</name>
</gene>
<dbReference type="Proteomes" id="UP000789702">
    <property type="component" value="Unassembled WGS sequence"/>
</dbReference>
<proteinExistence type="predicted"/>
<keyword evidence="2" id="KW-1185">Reference proteome</keyword>
<accession>A0ACA9QDX7</accession>
<dbReference type="EMBL" id="CAJVPU010044026">
    <property type="protein sequence ID" value="CAG8746887.1"/>
    <property type="molecule type" value="Genomic_DNA"/>
</dbReference>
<reference evidence="1" key="1">
    <citation type="submission" date="2021-06" db="EMBL/GenBank/DDBJ databases">
        <authorList>
            <person name="Kallberg Y."/>
            <person name="Tangrot J."/>
            <person name="Rosling A."/>
        </authorList>
    </citation>
    <scope>NUCLEOTIDE SEQUENCE</scope>
    <source>
        <strain evidence="1">IL203A</strain>
    </source>
</reference>
<protein>
    <submittedName>
        <fullName evidence="1">16325_t:CDS:1</fullName>
    </submittedName>
</protein>
<evidence type="ECO:0000313" key="1">
    <source>
        <dbReference type="EMBL" id="CAG8746887.1"/>
    </source>
</evidence>
<feature type="non-terminal residue" evidence="1">
    <location>
        <position position="1"/>
    </location>
</feature>